<dbReference type="SUPFAM" id="SSF53756">
    <property type="entry name" value="UDP-Glycosyltransferase/glycogen phosphorylase"/>
    <property type="match status" value="1"/>
</dbReference>
<gene>
    <name evidence="3" type="ORF">RD792_003217</name>
</gene>
<comment type="caution">
    <text evidence="3">The sequence shown here is derived from an EMBL/GenBank/DDBJ whole genome shotgun (WGS) entry which is preliminary data.</text>
</comment>
<dbReference type="Gene3D" id="3.40.50.2000">
    <property type="entry name" value="Glycogen Phosphorylase B"/>
    <property type="match status" value="2"/>
</dbReference>
<reference evidence="3 4" key="1">
    <citation type="journal article" date="2023" name="bioRxiv">
        <title>Genome report: Whole genome sequence and annotation of Penstemon davidsonii.</title>
        <authorList>
            <person name="Ostevik K.L."/>
            <person name="Alabady M."/>
            <person name="Zhang M."/>
            <person name="Rausher M.D."/>
        </authorList>
    </citation>
    <scope>NUCLEOTIDE SEQUENCE [LARGE SCALE GENOMIC DNA]</scope>
    <source>
        <strain evidence="3">DNT005</strain>
        <tissue evidence="3">Whole leaf</tissue>
    </source>
</reference>
<dbReference type="InterPro" id="IPR002213">
    <property type="entry name" value="UDP_glucos_trans"/>
</dbReference>
<protein>
    <recommendedName>
        <fullName evidence="5">Glycosyltransferase</fullName>
    </recommendedName>
</protein>
<evidence type="ECO:0000256" key="2">
    <source>
        <dbReference type="ARBA" id="ARBA00022679"/>
    </source>
</evidence>
<organism evidence="3 4">
    <name type="scientific">Penstemon davidsonii</name>
    <dbReference type="NCBI Taxonomy" id="160366"/>
    <lineage>
        <taxon>Eukaryota</taxon>
        <taxon>Viridiplantae</taxon>
        <taxon>Streptophyta</taxon>
        <taxon>Embryophyta</taxon>
        <taxon>Tracheophyta</taxon>
        <taxon>Spermatophyta</taxon>
        <taxon>Magnoliopsida</taxon>
        <taxon>eudicotyledons</taxon>
        <taxon>Gunneridae</taxon>
        <taxon>Pentapetalae</taxon>
        <taxon>asterids</taxon>
        <taxon>lamiids</taxon>
        <taxon>Lamiales</taxon>
        <taxon>Plantaginaceae</taxon>
        <taxon>Cheloneae</taxon>
        <taxon>Penstemon</taxon>
    </lineage>
</organism>
<dbReference type="PANTHER" id="PTHR48047:SF61">
    <property type="entry name" value="OS04G0273600 PROTEIN"/>
    <property type="match status" value="1"/>
</dbReference>
<keyword evidence="4" id="KW-1185">Reference proteome</keyword>
<evidence type="ECO:0000313" key="4">
    <source>
        <dbReference type="Proteomes" id="UP001291926"/>
    </source>
</evidence>
<comment type="similarity">
    <text evidence="1">Belongs to the UDP-glycosyltransferase family.</text>
</comment>
<dbReference type="Pfam" id="PF00201">
    <property type="entry name" value="UDPGT"/>
    <property type="match status" value="1"/>
</dbReference>
<keyword evidence="2" id="KW-0808">Transferase</keyword>
<name>A0ABR0DTG3_9LAMI</name>
<sequence>MSPIQKENIVLFPFMAQGHIIPFLSLGLKLEQEKGYSITFVNTPLNINKLQNHLPKTSNIRLLEIPFDSTEHGLPPNSENTETLPLPLMLQLIESSPALKPVFRQLMSCLYVQGNAEKRPLCVISDMFFAWSADVAHEFGIPHAIFNAGGGYGMAGLHTSWLNLPQLKSNSGEFWLPGFPKGYRFKTKNLPEHLQAVKGPWEFALDMFEDWKKTDAMLFNTIEDVDGTGLTYFREQFPCSVYAVGPIISSAGSKARGGEESEVARNLCIKWLNSKPKNSVLYVAFGSQSSPSEAQTIELAKALEASNVNFLWVVRPPSNSLGNNTNTNWFPIGFEERIASSKNGLLLKKWAPQMEILSHDSIGAFLSHCGWNSIIEGLSNGVAMLSWPMGAEQPFNAQLLEDEMRVCVGVANGVSCEVKYEEIVKNIELMMRSEEGNVMRRKAVKVMEIIKNATNDEGSSVKAMDDFLNMILLRKKLYPAVQYSNV</sequence>
<evidence type="ECO:0000256" key="1">
    <source>
        <dbReference type="ARBA" id="ARBA00009995"/>
    </source>
</evidence>
<dbReference type="EMBL" id="JAYDYQ010001087">
    <property type="protein sequence ID" value="KAK4492412.1"/>
    <property type="molecule type" value="Genomic_DNA"/>
</dbReference>
<evidence type="ECO:0008006" key="5">
    <source>
        <dbReference type="Google" id="ProtNLM"/>
    </source>
</evidence>
<evidence type="ECO:0000313" key="3">
    <source>
        <dbReference type="EMBL" id="KAK4492412.1"/>
    </source>
</evidence>
<dbReference type="PANTHER" id="PTHR48047">
    <property type="entry name" value="GLYCOSYLTRANSFERASE"/>
    <property type="match status" value="1"/>
</dbReference>
<dbReference type="CDD" id="cd03784">
    <property type="entry name" value="GT1_Gtf-like"/>
    <property type="match status" value="1"/>
</dbReference>
<accession>A0ABR0DTG3</accession>
<dbReference type="Proteomes" id="UP001291926">
    <property type="component" value="Unassembled WGS sequence"/>
</dbReference>
<proteinExistence type="inferred from homology"/>